<comment type="caution">
    <text evidence="2">The sequence shown here is derived from an EMBL/GenBank/DDBJ whole genome shotgun (WGS) entry which is preliminary data.</text>
</comment>
<keyword evidence="3" id="KW-1185">Reference proteome</keyword>
<evidence type="ECO:0000313" key="3">
    <source>
        <dbReference type="Proteomes" id="UP000823388"/>
    </source>
</evidence>
<gene>
    <name evidence="2" type="ORF">PVAP13_8NG056728</name>
</gene>
<protein>
    <submittedName>
        <fullName evidence="2">Uncharacterized protein</fullName>
    </submittedName>
</protein>
<feature type="region of interest" description="Disordered" evidence="1">
    <location>
        <begin position="1"/>
        <end position="103"/>
    </location>
</feature>
<name>A0A8T0P421_PANVG</name>
<evidence type="ECO:0000313" key="2">
    <source>
        <dbReference type="EMBL" id="KAG2555475.1"/>
    </source>
</evidence>
<dbReference type="AlphaFoldDB" id="A0A8T0P421"/>
<sequence length="103" mass="10816">MLHARARAAAPPPAASPRRESSSGPRTATPCGLLQEPVATTSEPRHLKDGHGAASYGQPCLPTVRVPPRRETSTRRRRQLTEPGAGCPTTVASPEFRGGGAQI</sequence>
<proteinExistence type="predicted"/>
<organism evidence="2 3">
    <name type="scientific">Panicum virgatum</name>
    <name type="common">Blackwell switchgrass</name>
    <dbReference type="NCBI Taxonomy" id="38727"/>
    <lineage>
        <taxon>Eukaryota</taxon>
        <taxon>Viridiplantae</taxon>
        <taxon>Streptophyta</taxon>
        <taxon>Embryophyta</taxon>
        <taxon>Tracheophyta</taxon>
        <taxon>Spermatophyta</taxon>
        <taxon>Magnoliopsida</taxon>
        <taxon>Liliopsida</taxon>
        <taxon>Poales</taxon>
        <taxon>Poaceae</taxon>
        <taxon>PACMAD clade</taxon>
        <taxon>Panicoideae</taxon>
        <taxon>Panicodae</taxon>
        <taxon>Paniceae</taxon>
        <taxon>Panicinae</taxon>
        <taxon>Panicum</taxon>
        <taxon>Panicum sect. Hiantes</taxon>
    </lineage>
</organism>
<dbReference type="EMBL" id="CM029052">
    <property type="protein sequence ID" value="KAG2555475.1"/>
    <property type="molecule type" value="Genomic_DNA"/>
</dbReference>
<evidence type="ECO:0000256" key="1">
    <source>
        <dbReference type="SAM" id="MobiDB-lite"/>
    </source>
</evidence>
<dbReference type="Proteomes" id="UP000823388">
    <property type="component" value="Chromosome 8N"/>
</dbReference>
<reference evidence="2" key="1">
    <citation type="submission" date="2020-05" db="EMBL/GenBank/DDBJ databases">
        <title>WGS assembly of Panicum virgatum.</title>
        <authorList>
            <person name="Lovell J.T."/>
            <person name="Jenkins J."/>
            <person name="Shu S."/>
            <person name="Juenger T.E."/>
            <person name="Schmutz J."/>
        </authorList>
    </citation>
    <scope>NUCLEOTIDE SEQUENCE</scope>
    <source>
        <strain evidence="2">AP13</strain>
    </source>
</reference>
<accession>A0A8T0P421</accession>